<gene>
    <name evidence="2" type="ORF">BE08_33225</name>
</gene>
<evidence type="ECO:0000313" key="3">
    <source>
        <dbReference type="Proteomes" id="UP000075420"/>
    </source>
</evidence>
<evidence type="ECO:0000259" key="1">
    <source>
        <dbReference type="PROSITE" id="PS51172"/>
    </source>
</evidence>
<proteinExistence type="predicted"/>
<protein>
    <recommendedName>
        <fullName evidence="1">CBM3 domain-containing protein</fullName>
    </recommendedName>
</protein>
<evidence type="ECO:0000313" key="2">
    <source>
        <dbReference type="EMBL" id="KYF58559.1"/>
    </source>
</evidence>
<name>A0A150PSA5_SORCE</name>
<dbReference type="AlphaFoldDB" id="A0A150PSA5"/>
<dbReference type="Pfam" id="PF00942">
    <property type="entry name" value="CBM_3"/>
    <property type="match status" value="1"/>
</dbReference>
<feature type="domain" description="CBM3" evidence="1">
    <location>
        <begin position="1"/>
        <end position="148"/>
    </location>
</feature>
<dbReference type="SMART" id="SM01067">
    <property type="entry name" value="CBM_3"/>
    <property type="match status" value="1"/>
</dbReference>
<dbReference type="EMBL" id="JELY01000677">
    <property type="protein sequence ID" value="KYF58559.1"/>
    <property type="molecule type" value="Genomic_DNA"/>
</dbReference>
<accession>A0A150PSA5</accession>
<dbReference type="InterPro" id="IPR036966">
    <property type="entry name" value="CBM3_sf"/>
</dbReference>
<dbReference type="GO" id="GO:0005975">
    <property type="term" value="P:carbohydrate metabolic process"/>
    <property type="evidence" value="ECO:0007669"/>
    <property type="project" value="InterPro"/>
</dbReference>
<organism evidence="2 3">
    <name type="scientific">Sorangium cellulosum</name>
    <name type="common">Polyangium cellulosum</name>
    <dbReference type="NCBI Taxonomy" id="56"/>
    <lineage>
        <taxon>Bacteria</taxon>
        <taxon>Pseudomonadati</taxon>
        <taxon>Myxococcota</taxon>
        <taxon>Polyangia</taxon>
        <taxon>Polyangiales</taxon>
        <taxon>Polyangiaceae</taxon>
        <taxon>Sorangium</taxon>
    </lineage>
</organism>
<dbReference type="InterPro" id="IPR001956">
    <property type="entry name" value="CBM3"/>
</dbReference>
<sequence>MQYAVREAAASTQNLSFKVRVRNTGDEPIALSDVTIRYWFTADGASSAFVGECDFTEVAGGRDGITRTFGTTSGTGADRYLELGFPSAAGNLAPGATSGETQIRIHSADYEHMMQMNDHSFDATLTAWTSWENMTAYRDGVLAWGVEP</sequence>
<dbReference type="Proteomes" id="UP000075420">
    <property type="component" value="Unassembled WGS sequence"/>
</dbReference>
<reference evidence="2 3" key="1">
    <citation type="submission" date="2014-02" db="EMBL/GenBank/DDBJ databases">
        <title>The small core and large imbalanced accessory genome model reveals a collaborative survival strategy of Sorangium cellulosum strains in nature.</title>
        <authorList>
            <person name="Han K."/>
            <person name="Peng R."/>
            <person name="Blom J."/>
            <person name="Li Y.-Z."/>
        </authorList>
    </citation>
    <scope>NUCLEOTIDE SEQUENCE [LARGE SCALE GENOMIC DNA]</scope>
    <source>
        <strain evidence="2 3">So0157-25</strain>
    </source>
</reference>
<comment type="caution">
    <text evidence="2">The sequence shown here is derived from an EMBL/GenBank/DDBJ whole genome shotgun (WGS) entry which is preliminary data.</text>
</comment>
<dbReference type="Gene3D" id="2.60.40.710">
    <property type="entry name" value="Endoglucanase-like"/>
    <property type="match status" value="1"/>
</dbReference>
<dbReference type="SUPFAM" id="SSF49384">
    <property type="entry name" value="Carbohydrate-binding domain"/>
    <property type="match status" value="1"/>
</dbReference>
<dbReference type="InterPro" id="IPR008965">
    <property type="entry name" value="CBM2/CBM3_carb-bd_dom_sf"/>
</dbReference>
<dbReference type="PROSITE" id="PS51172">
    <property type="entry name" value="CBM3"/>
    <property type="match status" value="1"/>
</dbReference>
<dbReference type="GO" id="GO:0030248">
    <property type="term" value="F:cellulose binding"/>
    <property type="evidence" value="ECO:0007669"/>
    <property type="project" value="InterPro"/>
</dbReference>